<evidence type="ECO:0000256" key="6">
    <source>
        <dbReference type="PIRNR" id="PIRNR001112"/>
    </source>
</evidence>
<organism evidence="7 8">
    <name type="scientific">Owenia fusiformis</name>
    <name type="common">Polychaete worm</name>
    <dbReference type="NCBI Taxonomy" id="6347"/>
    <lineage>
        <taxon>Eukaryota</taxon>
        <taxon>Metazoa</taxon>
        <taxon>Spiralia</taxon>
        <taxon>Lophotrochozoa</taxon>
        <taxon>Annelida</taxon>
        <taxon>Polychaeta</taxon>
        <taxon>Sedentaria</taxon>
        <taxon>Canalipalpata</taxon>
        <taxon>Sabellida</taxon>
        <taxon>Oweniida</taxon>
        <taxon>Oweniidae</taxon>
        <taxon>Owenia</taxon>
    </lineage>
</organism>
<comment type="catalytic activity">
    <reaction evidence="6">
        <text>cis-stilbene oxide + H2O = (1R,2R)-hydrobenzoin</text>
        <dbReference type="Rhea" id="RHEA:23900"/>
        <dbReference type="ChEBI" id="CHEBI:15377"/>
        <dbReference type="ChEBI" id="CHEBI:50004"/>
        <dbReference type="ChEBI" id="CHEBI:50014"/>
        <dbReference type="EC" id="3.3.2.9"/>
    </reaction>
</comment>
<evidence type="ECO:0000256" key="1">
    <source>
        <dbReference type="ARBA" id="ARBA00000221"/>
    </source>
</evidence>
<dbReference type="PIRSF" id="PIRSF001112">
    <property type="entry name" value="Epoxide_hydrolase"/>
    <property type="match status" value="1"/>
</dbReference>
<keyword evidence="8" id="KW-1185">Reference proteome</keyword>
<dbReference type="PANTHER" id="PTHR21661">
    <property type="entry name" value="EPOXIDE HYDROLASE 1-RELATED"/>
    <property type="match status" value="1"/>
</dbReference>
<keyword evidence="6" id="KW-0472">Membrane</keyword>
<accession>A0A8J1XRC0</accession>
<evidence type="ECO:0000256" key="3">
    <source>
        <dbReference type="ARBA" id="ARBA00010088"/>
    </source>
</evidence>
<dbReference type="InterPro" id="IPR016292">
    <property type="entry name" value="Epoxide_hydrolase"/>
</dbReference>
<dbReference type="Gene3D" id="3.40.50.1820">
    <property type="entry name" value="alpha/beta hydrolase"/>
    <property type="match status" value="1"/>
</dbReference>
<name>A0A8J1XRC0_OWEFU</name>
<dbReference type="GO" id="GO:0033961">
    <property type="term" value="F:cis-stilbene-oxide hydrolase activity"/>
    <property type="evidence" value="ECO:0007669"/>
    <property type="project" value="UniProtKB-UniRule"/>
</dbReference>
<comment type="similarity">
    <text evidence="3 6">Belongs to the peptidase S33 family.</text>
</comment>
<sequence length="477" mass="54396">MLQMDPFKASMFLIPGLAICLYWGGAIAPVEIHPKNTPGYWGRAAKPQPDNPKVEKFQVKIADKALEDLKSRIDSSRYFEGFDKIEFQYGFDVDYMRKLAKYWRGGFLTKWPEHEAKLNEYDHYRTQIEGILVHFIHQKAVLKEGQTAVPILLLHGFPGSVYDFYKFIPAFTDPLNHGGHENWEVFDVVAPSIPGFAWSEPPHKPGFSPHDAARVFHELMERLGYESFYIHGGDVSGVGQIMSQMNHTAVRGLHTHVFPMFPSSTERQFLQGLAHAIPALFLTHDDHKKVIPFHGWMEEFIEETGFLHEAMTKPDTIAIGLTDSPVGLAAYILEKYSTWTDNAYIHTDAGGLAKSFTLDILLNQVMIYYTTNSIHSSLRFYKEWWSSHEVAQWERLPVSVPTGLVCLANAPRQTTAPQRFASQKYTNILQYTDMPSVGHFASLENPDFLADNIRKFVRNCEVRRGKQKKAMAKKANQ</sequence>
<dbReference type="AlphaFoldDB" id="A0A8J1XRC0"/>
<dbReference type="InterPro" id="IPR000639">
    <property type="entry name" value="Epox_hydrolase-like"/>
</dbReference>
<dbReference type="Pfam" id="PF06441">
    <property type="entry name" value="EHN"/>
    <property type="match status" value="1"/>
</dbReference>
<gene>
    <name evidence="7" type="ORF">OFUS_LOCUS3321</name>
</gene>
<protein>
    <recommendedName>
        <fullName evidence="6">Epoxide hydrolase</fullName>
        <ecNumber evidence="6">3.3.2.9</ecNumber>
    </recommendedName>
</protein>
<dbReference type="EMBL" id="CAIIXF020000001">
    <property type="protein sequence ID" value="CAH1776109.1"/>
    <property type="molecule type" value="Genomic_DNA"/>
</dbReference>
<dbReference type="EC" id="3.3.2.9" evidence="6"/>
<dbReference type="PANTHER" id="PTHR21661:SF35">
    <property type="entry name" value="EPOXIDE HYDROLASE"/>
    <property type="match status" value="1"/>
</dbReference>
<comment type="catalytic activity">
    <reaction evidence="1 6">
        <text>1-(4-methoxyphenyl)-N-methyl-N-[(3-methyloxetan-3-yl)methyl]methanamine + H2O = 2-{[(4-methoxybenzyl)(methyl)amino]methyl}-2-methylpropane-1,3-diol</text>
        <dbReference type="Rhea" id="RHEA:55764"/>
        <dbReference type="ChEBI" id="CHEBI:15377"/>
        <dbReference type="ChEBI" id="CHEBI:139161"/>
        <dbReference type="ChEBI" id="CHEBI:139164"/>
        <dbReference type="EC" id="3.3.2.9"/>
    </reaction>
</comment>
<dbReference type="SUPFAM" id="SSF53474">
    <property type="entry name" value="alpha/beta-Hydrolases"/>
    <property type="match status" value="1"/>
</dbReference>
<dbReference type="GO" id="GO:0097176">
    <property type="term" value="P:epoxide metabolic process"/>
    <property type="evidence" value="ECO:0007669"/>
    <property type="project" value="TreeGrafter"/>
</dbReference>
<dbReference type="InterPro" id="IPR010497">
    <property type="entry name" value="Epoxide_hydro_N"/>
</dbReference>
<comment type="subcellular location">
    <subcellularLocation>
        <location evidence="6">Endoplasmic reticulum membrane</location>
    </subcellularLocation>
    <subcellularLocation>
        <location evidence="2">Microsome membrane</location>
        <topology evidence="2">Single-pass membrane protein</topology>
    </subcellularLocation>
</comment>
<evidence type="ECO:0000313" key="7">
    <source>
        <dbReference type="EMBL" id="CAH1776109.1"/>
    </source>
</evidence>
<keyword evidence="6" id="KW-0256">Endoplasmic reticulum</keyword>
<comment type="caution">
    <text evidence="7">The sequence shown here is derived from an EMBL/GenBank/DDBJ whole genome shotgun (WGS) entry which is preliminary data.</text>
</comment>
<keyword evidence="5 6" id="KW-0378">Hydrolase</keyword>
<evidence type="ECO:0000313" key="8">
    <source>
        <dbReference type="Proteomes" id="UP000749559"/>
    </source>
</evidence>
<reference evidence="7" key="1">
    <citation type="submission" date="2022-03" db="EMBL/GenBank/DDBJ databases">
        <authorList>
            <person name="Martin C."/>
        </authorList>
    </citation>
    <scope>NUCLEOTIDE SEQUENCE</scope>
</reference>
<evidence type="ECO:0000256" key="2">
    <source>
        <dbReference type="ARBA" id="ARBA00004111"/>
    </source>
</evidence>
<dbReference type="PRINTS" id="PR00412">
    <property type="entry name" value="EPOXHYDRLASE"/>
</dbReference>
<evidence type="ECO:0000256" key="4">
    <source>
        <dbReference type="ARBA" id="ARBA00022797"/>
    </source>
</evidence>
<proteinExistence type="inferred from homology"/>
<evidence type="ECO:0000256" key="5">
    <source>
        <dbReference type="ARBA" id="ARBA00022801"/>
    </source>
</evidence>
<dbReference type="InterPro" id="IPR029058">
    <property type="entry name" value="AB_hydrolase_fold"/>
</dbReference>
<dbReference type="OrthoDB" id="7130006at2759"/>
<dbReference type="GO" id="GO:0005789">
    <property type="term" value="C:endoplasmic reticulum membrane"/>
    <property type="evidence" value="ECO:0007669"/>
    <property type="project" value="UniProtKB-SubCell"/>
</dbReference>
<dbReference type="Proteomes" id="UP000749559">
    <property type="component" value="Unassembled WGS sequence"/>
</dbReference>
<keyword evidence="4 6" id="KW-0058">Aromatic hydrocarbons catabolism</keyword>